<dbReference type="InterPro" id="IPR029787">
    <property type="entry name" value="Nucleotide_cyclase"/>
</dbReference>
<evidence type="ECO:0000313" key="2">
    <source>
        <dbReference type="Proteomes" id="UP000001654"/>
    </source>
</evidence>
<dbReference type="SUPFAM" id="SSF55073">
    <property type="entry name" value="Nucleotide cyclase"/>
    <property type="match status" value="1"/>
</dbReference>
<accession>D5BC46</accession>
<dbReference type="eggNOG" id="COG2114">
    <property type="taxonomic scope" value="Bacteria"/>
</dbReference>
<dbReference type="OrthoDB" id="625021at2"/>
<dbReference type="Proteomes" id="UP000001654">
    <property type="component" value="Chromosome"/>
</dbReference>
<sequence>MEGDKKGIIKPLKNTEFRVKSNSFEGTIIIPDISGFTSFVNSMDFSLGKEITIELLQVIIDQNILNLTISEIEGDAILFYKKSTLTLQQVKKQYEQMLSAFSDKVNTLSLQYGFEIKLSLKLVAHYGEISTYTIGGFEKLYGKPVIEAHQLLKNPIKSNSYFLITEDFFNATSQTVNKTHYSGSKLCEVYGSLKNIGYIFFDYEADRDNPSINGYLR</sequence>
<dbReference type="KEGG" id="zpr:ZPR_4370"/>
<name>D5BC46_ZUNPS</name>
<protein>
    <recommendedName>
        <fullName evidence="3">DUF2652 domain-containing protein</fullName>
    </recommendedName>
</protein>
<dbReference type="STRING" id="655815.ZPR_4370"/>
<gene>
    <name evidence="1" type="ordered locus">ZPR_4370</name>
</gene>
<evidence type="ECO:0000313" key="1">
    <source>
        <dbReference type="EMBL" id="ADF54672.1"/>
    </source>
</evidence>
<dbReference type="HOGENOM" id="CLU_110750_0_0_10"/>
<proteinExistence type="predicted"/>
<dbReference type="AlphaFoldDB" id="D5BC46"/>
<keyword evidence="2" id="KW-1185">Reference proteome</keyword>
<dbReference type="RefSeq" id="WP_013073732.1">
    <property type="nucleotide sequence ID" value="NC_014041.1"/>
</dbReference>
<reference evidence="1 2" key="1">
    <citation type="journal article" date="2010" name="BMC Genomics">
        <title>The complete genome of Zunongwangia profunda SM-A87 reveals its adaptation to the deep-sea environment and ecological role in sedimentary organic nitrogen degradation.</title>
        <authorList>
            <person name="Qin Q.L."/>
            <person name="Zhang X.Y."/>
            <person name="Wang X.M."/>
            <person name="Liu G.M."/>
            <person name="Chen X.L."/>
            <person name="Xie B.B."/>
            <person name="Dang H.Y."/>
            <person name="Zhou B.C."/>
            <person name="Yu J."/>
            <person name="Zhang Y.Z."/>
        </authorList>
    </citation>
    <scope>NUCLEOTIDE SEQUENCE [LARGE SCALE GENOMIC DNA]</scope>
    <source>
        <strain evidence="2">DSM 18752 / CCTCC AB 206139 / SM-A87</strain>
    </source>
</reference>
<organism evidence="1 2">
    <name type="scientific">Zunongwangia profunda (strain DSM 18752 / CCTCC AB 206139 / SM-A87)</name>
    <name type="common">Wangia profunda</name>
    <dbReference type="NCBI Taxonomy" id="655815"/>
    <lineage>
        <taxon>Bacteria</taxon>
        <taxon>Pseudomonadati</taxon>
        <taxon>Bacteroidota</taxon>
        <taxon>Flavobacteriia</taxon>
        <taxon>Flavobacteriales</taxon>
        <taxon>Flavobacteriaceae</taxon>
        <taxon>Zunongwangia</taxon>
    </lineage>
</organism>
<dbReference type="EMBL" id="CP001650">
    <property type="protein sequence ID" value="ADF54672.1"/>
    <property type="molecule type" value="Genomic_DNA"/>
</dbReference>
<dbReference type="Gene3D" id="3.30.70.1230">
    <property type="entry name" value="Nucleotide cyclase"/>
    <property type="match status" value="1"/>
</dbReference>
<evidence type="ECO:0008006" key="3">
    <source>
        <dbReference type="Google" id="ProtNLM"/>
    </source>
</evidence>
<dbReference type="Pfam" id="PF10851">
    <property type="entry name" value="DUF2652"/>
    <property type="match status" value="1"/>
</dbReference>
<dbReference type="InterPro" id="IPR020503">
    <property type="entry name" value="Uncharacterised_Rv2561"/>
</dbReference>